<dbReference type="SUPFAM" id="SSF143081">
    <property type="entry name" value="BB1717-like"/>
    <property type="match status" value="1"/>
</dbReference>
<dbReference type="eggNOG" id="COG2135">
    <property type="taxonomic scope" value="Bacteria"/>
</dbReference>
<dbReference type="AlphaFoldDB" id="A0A081RHV2"/>
<dbReference type="GO" id="GO:0003697">
    <property type="term" value="F:single-stranded DNA binding"/>
    <property type="evidence" value="ECO:0007669"/>
    <property type="project" value="InterPro"/>
</dbReference>
<dbReference type="Proteomes" id="UP000028411">
    <property type="component" value="Unassembled WGS sequence"/>
</dbReference>
<dbReference type="InterPro" id="IPR003738">
    <property type="entry name" value="SRAP"/>
</dbReference>
<dbReference type="EMBL" id="JFHR01000007">
    <property type="protein sequence ID" value="KEQ54775.1"/>
    <property type="molecule type" value="Genomic_DNA"/>
</dbReference>
<evidence type="ECO:0000313" key="2">
    <source>
        <dbReference type="EMBL" id="KEQ54775.1"/>
    </source>
</evidence>
<dbReference type="Gene3D" id="3.90.1680.10">
    <property type="entry name" value="SOS response associated peptidase-like"/>
    <property type="match status" value="1"/>
</dbReference>
<evidence type="ECO:0000313" key="3">
    <source>
        <dbReference type="Proteomes" id="UP000028411"/>
    </source>
</evidence>
<dbReference type="InterPro" id="IPR036590">
    <property type="entry name" value="SRAP-like"/>
</dbReference>
<dbReference type="GO" id="GO:0106300">
    <property type="term" value="P:protein-DNA covalent cross-linking repair"/>
    <property type="evidence" value="ECO:0007669"/>
    <property type="project" value="InterPro"/>
</dbReference>
<evidence type="ECO:0000256" key="1">
    <source>
        <dbReference type="SAM" id="MobiDB-lite"/>
    </source>
</evidence>
<dbReference type="OrthoDB" id="9782620at2"/>
<dbReference type="Pfam" id="PF02586">
    <property type="entry name" value="SRAP"/>
    <property type="match status" value="1"/>
</dbReference>
<sequence>MQATPFDSDAPDGTRRAIVRSDPADGKPELIELAWGLAPANPGEPPFRFVRSEDRAFPSHRCLVPATEFHVRAGRRRYRFFREDGNWFYLAGIWRPRKGEHPDAFAVLTVPANLEVARYQTRQGAMITRNRTMQWLDLTHPESDLLVTPPARTFLVEEIGRDAARQPMLAL</sequence>
<gene>
    <name evidence="2" type="ORF">BV95_01004</name>
</gene>
<protein>
    <recommendedName>
        <fullName evidence="4">Abasic site processing protein</fullName>
    </recommendedName>
</protein>
<organism evidence="2 3">
    <name type="scientific">Sphingobium chlorophenolicum</name>
    <dbReference type="NCBI Taxonomy" id="46429"/>
    <lineage>
        <taxon>Bacteria</taxon>
        <taxon>Pseudomonadati</taxon>
        <taxon>Pseudomonadota</taxon>
        <taxon>Alphaproteobacteria</taxon>
        <taxon>Sphingomonadales</taxon>
        <taxon>Sphingomonadaceae</taxon>
        <taxon>Sphingobium</taxon>
    </lineage>
</organism>
<accession>A0A081RHV2</accession>
<proteinExistence type="predicted"/>
<dbReference type="RefSeq" id="WP_037448134.1">
    <property type="nucleotide sequence ID" value="NZ_JFHR01000007.1"/>
</dbReference>
<feature type="region of interest" description="Disordered" evidence="1">
    <location>
        <begin position="1"/>
        <end position="22"/>
    </location>
</feature>
<reference evidence="2 3" key="1">
    <citation type="submission" date="2014-02" db="EMBL/GenBank/DDBJ databases">
        <title>Whole genome sequence of Sphingobium chlorophenolicum NBRC 16172.</title>
        <authorList>
            <person name="Gan H.M."/>
            <person name="Gan H.Y."/>
            <person name="Chew T.H."/>
            <person name="Savka M.A."/>
        </authorList>
    </citation>
    <scope>NUCLEOTIDE SEQUENCE [LARGE SCALE GENOMIC DNA]</scope>
    <source>
        <strain evidence="2 3">NBRC 16172</strain>
    </source>
</reference>
<name>A0A081RHV2_SPHCR</name>
<comment type="caution">
    <text evidence="2">The sequence shown here is derived from an EMBL/GenBank/DDBJ whole genome shotgun (WGS) entry which is preliminary data.</text>
</comment>
<evidence type="ECO:0008006" key="4">
    <source>
        <dbReference type="Google" id="ProtNLM"/>
    </source>
</evidence>